<dbReference type="InterPro" id="IPR023186">
    <property type="entry name" value="IUNH"/>
</dbReference>
<protein>
    <submittedName>
        <fullName evidence="4">Nucleoside hydrolase</fullName>
    </submittedName>
</protein>
<dbReference type="Pfam" id="PF01156">
    <property type="entry name" value="IU_nuc_hydro"/>
    <property type="match status" value="1"/>
</dbReference>
<dbReference type="GO" id="GO:0008477">
    <property type="term" value="F:purine nucleosidase activity"/>
    <property type="evidence" value="ECO:0007669"/>
    <property type="project" value="TreeGrafter"/>
</dbReference>
<reference evidence="4 5" key="1">
    <citation type="submission" date="2019-07" db="EMBL/GenBank/DDBJ databases">
        <title>Microlunatus dokdonensis sp. nov. isolated from the rhizospheric soil of the wild plant Elymus tsukushiensis.</title>
        <authorList>
            <person name="Ghim S.-Y."/>
            <person name="Hwang Y.-J."/>
            <person name="Son J.-S."/>
            <person name="Shin J.-H."/>
        </authorList>
    </citation>
    <scope>NUCLEOTIDE SEQUENCE [LARGE SCALE GENOMIC DNA]</scope>
    <source>
        <strain evidence="4 5">KUDC0627</strain>
    </source>
</reference>
<dbReference type="InterPro" id="IPR036452">
    <property type="entry name" value="Ribo_hydro-like"/>
</dbReference>
<proteinExistence type="predicted"/>
<dbReference type="GO" id="GO:0006152">
    <property type="term" value="P:purine nucleoside catabolic process"/>
    <property type="evidence" value="ECO:0007669"/>
    <property type="project" value="TreeGrafter"/>
</dbReference>
<evidence type="ECO:0000256" key="1">
    <source>
        <dbReference type="ARBA" id="ARBA00022801"/>
    </source>
</evidence>
<evidence type="ECO:0000313" key="4">
    <source>
        <dbReference type="EMBL" id="QDP94928.1"/>
    </source>
</evidence>
<dbReference type="AlphaFoldDB" id="A0A516PUQ6"/>
<dbReference type="SUPFAM" id="SSF53590">
    <property type="entry name" value="Nucleoside hydrolase"/>
    <property type="match status" value="1"/>
</dbReference>
<dbReference type="RefSeq" id="WP_143984913.1">
    <property type="nucleotide sequence ID" value="NZ_CP041692.1"/>
</dbReference>
<keyword evidence="5" id="KW-1185">Reference proteome</keyword>
<evidence type="ECO:0000259" key="3">
    <source>
        <dbReference type="Pfam" id="PF01156"/>
    </source>
</evidence>
<feature type="domain" description="Inosine/uridine-preferring nucleoside hydrolase" evidence="3">
    <location>
        <begin position="6"/>
        <end position="305"/>
    </location>
</feature>
<dbReference type="KEGG" id="mik:FOE78_02475"/>
<dbReference type="Gene3D" id="3.90.245.10">
    <property type="entry name" value="Ribonucleoside hydrolase-like"/>
    <property type="match status" value="1"/>
</dbReference>
<sequence>MVERIMLDVDLAMGAPGSDIDDGFALALALADPGIQVDLVTTVNGNTDAATATALTLELLDRLGHPDLPVYRGADRPLLRPRARVGSLPEGVVVREPRPQPAAAAMVDHVLAHPGEITLVAVGPLTNVALALRLHRDFARSLKSLVIMGGVFDGHTHSASMPGEFNIWNDPEAAAIVLDAEVPTRWVGLDVTLQVLFTREEALSLAADKRPFAAFAGEYTVAWIDHLHQDQASGNSCAMHDPLAVATVTRPELLTFQPAFVQVETGDRMRGAMLTEYVGKDVVDKENAPVANAEVAVAVDAAGFHDHLIEQLRRL</sequence>
<name>A0A516PUQ6_9ACTN</name>
<dbReference type="GO" id="GO:0005829">
    <property type="term" value="C:cytosol"/>
    <property type="evidence" value="ECO:0007669"/>
    <property type="project" value="TreeGrafter"/>
</dbReference>
<dbReference type="InterPro" id="IPR001910">
    <property type="entry name" value="Inosine/uridine_hydrolase_dom"/>
</dbReference>
<keyword evidence="1 4" id="KW-0378">Hydrolase</keyword>
<dbReference type="PANTHER" id="PTHR12304:SF4">
    <property type="entry name" value="URIDINE NUCLEOSIDASE"/>
    <property type="match status" value="1"/>
</dbReference>
<keyword evidence="2" id="KW-0326">Glycosidase</keyword>
<gene>
    <name evidence="4" type="ORF">FOE78_02475</name>
</gene>
<dbReference type="OrthoDB" id="9797882at2"/>
<dbReference type="EMBL" id="CP041692">
    <property type="protein sequence ID" value="QDP94928.1"/>
    <property type="molecule type" value="Genomic_DNA"/>
</dbReference>
<accession>A0A516PUQ6</accession>
<evidence type="ECO:0000313" key="5">
    <source>
        <dbReference type="Proteomes" id="UP000319263"/>
    </source>
</evidence>
<organism evidence="4 5">
    <name type="scientific">Microlunatus elymi</name>
    <dbReference type="NCBI Taxonomy" id="2596828"/>
    <lineage>
        <taxon>Bacteria</taxon>
        <taxon>Bacillati</taxon>
        <taxon>Actinomycetota</taxon>
        <taxon>Actinomycetes</taxon>
        <taxon>Propionibacteriales</taxon>
        <taxon>Propionibacteriaceae</taxon>
        <taxon>Microlunatus</taxon>
    </lineage>
</organism>
<dbReference type="Proteomes" id="UP000319263">
    <property type="component" value="Chromosome"/>
</dbReference>
<evidence type="ECO:0000256" key="2">
    <source>
        <dbReference type="ARBA" id="ARBA00023295"/>
    </source>
</evidence>
<dbReference type="PANTHER" id="PTHR12304">
    <property type="entry name" value="INOSINE-URIDINE PREFERRING NUCLEOSIDE HYDROLASE"/>
    <property type="match status" value="1"/>
</dbReference>